<evidence type="ECO:0000256" key="1">
    <source>
        <dbReference type="ARBA" id="ARBA00004167"/>
    </source>
</evidence>
<feature type="region of interest" description="Disordered" evidence="5">
    <location>
        <begin position="226"/>
        <end position="281"/>
    </location>
</feature>
<evidence type="ECO:0000256" key="4">
    <source>
        <dbReference type="ARBA" id="ARBA00023136"/>
    </source>
</evidence>
<dbReference type="GO" id="GO:0016020">
    <property type="term" value="C:membrane"/>
    <property type="evidence" value="ECO:0007669"/>
    <property type="project" value="UniProtKB-SubCell"/>
</dbReference>
<evidence type="ECO:0000256" key="6">
    <source>
        <dbReference type="SAM" id="Phobius"/>
    </source>
</evidence>
<name>A0AAX6MKE1_9PEZI</name>
<evidence type="ECO:0000313" key="9">
    <source>
        <dbReference type="Proteomes" id="UP001369815"/>
    </source>
</evidence>
<evidence type="ECO:0008006" key="10">
    <source>
        <dbReference type="Google" id="ProtNLM"/>
    </source>
</evidence>
<keyword evidence="7" id="KW-0732">Signal</keyword>
<keyword evidence="4 6" id="KW-0472">Membrane</keyword>
<feature type="signal peptide" evidence="7">
    <location>
        <begin position="1"/>
        <end position="21"/>
    </location>
</feature>
<evidence type="ECO:0000256" key="3">
    <source>
        <dbReference type="ARBA" id="ARBA00022989"/>
    </source>
</evidence>
<proteinExistence type="predicted"/>
<reference evidence="8 9" key="1">
    <citation type="journal article" date="2024" name="Front Chem Biol">
        <title>Unveiling the potential of Daldinia eschscholtzii MFLUCC 19-0629 through bioactivity and bioinformatics studies for enhanced sustainable agriculture production.</title>
        <authorList>
            <person name="Brooks S."/>
            <person name="Weaver J.A."/>
            <person name="Klomchit A."/>
            <person name="Alharthi S.A."/>
            <person name="Onlamun T."/>
            <person name="Nurani R."/>
            <person name="Vong T.K."/>
            <person name="Alberti F."/>
            <person name="Greco C."/>
        </authorList>
    </citation>
    <scope>NUCLEOTIDE SEQUENCE [LARGE SCALE GENOMIC DNA]</scope>
    <source>
        <strain evidence="8">MFLUCC 19-0629</strain>
    </source>
</reference>
<dbReference type="InterPro" id="IPR051694">
    <property type="entry name" value="Immunoregulatory_rcpt-like"/>
</dbReference>
<evidence type="ECO:0000256" key="5">
    <source>
        <dbReference type="SAM" id="MobiDB-lite"/>
    </source>
</evidence>
<feature type="transmembrane region" description="Helical" evidence="6">
    <location>
        <begin position="194"/>
        <end position="215"/>
    </location>
</feature>
<keyword evidence="2 6" id="KW-0812">Transmembrane</keyword>
<evidence type="ECO:0000256" key="7">
    <source>
        <dbReference type="SAM" id="SignalP"/>
    </source>
</evidence>
<protein>
    <recommendedName>
        <fullName evidence="10">Mid2 domain-containing protein</fullName>
    </recommendedName>
</protein>
<feature type="region of interest" description="Disordered" evidence="5">
    <location>
        <begin position="143"/>
        <end position="186"/>
    </location>
</feature>
<organism evidence="8 9">
    <name type="scientific">Daldinia eschscholtzii</name>
    <dbReference type="NCBI Taxonomy" id="292717"/>
    <lineage>
        <taxon>Eukaryota</taxon>
        <taxon>Fungi</taxon>
        <taxon>Dikarya</taxon>
        <taxon>Ascomycota</taxon>
        <taxon>Pezizomycotina</taxon>
        <taxon>Sordariomycetes</taxon>
        <taxon>Xylariomycetidae</taxon>
        <taxon>Xylariales</taxon>
        <taxon>Hypoxylaceae</taxon>
        <taxon>Daldinia</taxon>
    </lineage>
</organism>
<comment type="subcellular location">
    <subcellularLocation>
        <location evidence="1">Membrane</location>
        <topology evidence="1">Single-pass membrane protein</topology>
    </subcellularLocation>
</comment>
<dbReference type="AlphaFoldDB" id="A0AAX6MKE1"/>
<feature type="compositionally biased region" description="Low complexity" evidence="5">
    <location>
        <begin position="226"/>
        <end position="238"/>
    </location>
</feature>
<evidence type="ECO:0000256" key="2">
    <source>
        <dbReference type="ARBA" id="ARBA00022692"/>
    </source>
</evidence>
<sequence>MIRPSPLLALVAVFATSTVRAQQDSLKVGKFFNPPNAIDGPTDYATNPVWTLGEVQTIKFTTTYSNYTIDLWQQSPGGNSATAGPSIFQTRNGAVTQFDWSVQSFEFDLSEFNVFFLWLSPLLTDDPNPLSVTSRYFNITRAPASSSTSSSSTSAPTSSNTSPPASSATQSTTSSPTASQTANPDNGLSAGASAGIGVGAAFVVIFLVAGGFFLWRRRRNRNNYQAPGAAAAATGPGPNDVLPEMPESTQFSAQKPPLYPVELESSGYPPQYYHPERDYPPARVELDGVRRSELDGSH</sequence>
<dbReference type="PANTHER" id="PTHR15549">
    <property type="entry name" value="PAIRED IMMUNOGLOBULIN-LIKE TYPE 2 RECEPTOR"/>
    <property type="match status" value="1"/>
</dbReference>
<comment type="caution">
    <text evidence="8">The sequence shown here is derived from an EMBL/GenBank/DDBJ whole genome shotgun (WGS) entry which is preliminary data.</text>
</comment>
<keyword evidence="3 6" id="KW-1133">Transmembrane helix</keyword>
<dbReference type="GO" id="GO:0071944">
    <property type="term" value="C:cell periphery"/>
    <property type="evidence" value="ECO:0007669"/>
    <property type="project" value="UniProtKB-ARBA"/>
</dbReference>
<dbReference type="EMBL" id="JBANMG010000005">
    <property type="protein sequence ID" value="KAK6952954.1"/>
    <property type="molecule type" value="Genomic_DNA"/>
</dbReference>
<dbReference type="Proteomes" id="UP001369815">
    <property type="component" value="Unassembled WGS sequence"/>
</dbReference>
<accession>A0AAX6MKE1</accession>
<dbReference type="PANTHER" id="PTHR15549:SF6">
    <property type="entry name" value="MID2 DOMAIN-CONTAINING PROTEIN"/>
    <property type="match status" value="1"/>
</dbReference>
<keyword evidence="9" id="KW-1185">Reference proteome</keyword>
<gene>
    <name evidence="8" type="ORF">Daesc_005251</name>
</gene>
<feature type="chain" id="PRO_5043657536" description="Mid2 domain-containing protein" evidence="7">
    <location>
        <begin position="22"/>
        <end position="298"/>
    </location>
</feature>
<evidence type="ECO:0000313" key="8">
    <source>
        <dbReference type="EMBL" id="KAK6952954.1"/>
    </source>
</evidence>